<dbReference type="Gene3D" id="3.30.930.10">
    <property type="entry name" value="Bira Bifunctional Protein, Domain 2"/>
    <property type="match status" value="1"/>
</dbReference>
<evidence type="ECO:0000256" key="1">
    <source>
        <dbReference type="ARBA" id="ARBA00008226"/>
    </source>
</evidence>
<dbReference type="GO" id="GO:0006427">
    <property type="term" value="P:histidyl-tRNA aminoacylation"/>
    <property type="evidence" value="ECO:0007669"/>
    <property type="project" value="InterPro"/>
</dbReference>
<comment type="similarity">
    <text evidence="1">Belongs to the class-II aminoacyl-tRNA synthetase family.</text>
</comment>
<dbReference type="InterPro" id="IPR041715">
    <property type="entry name" value="HisRS-like_core"/>
</dbReference>
<accession>A0A9W7CJP2</accession>
<dbReference type="FunFam" id="3.30.930.10:FF:000061">
    <property type="entry name" value="Histidine--tRNA ligase, cytoplasmic"/>
    <property type="match status" value="1"/>
</dbReference>
<protein>
    <recommendedName>
        <fullName evidence="2">histidine--tRNA ligase</fullName>
        <ecNumber evidence="2">6.1.1.21</ecNumber>
    </recommendedName>
</protein>
<dbReference type="GO" id="GO:0032543">
    <property type="term" value="P:mitochondrial translation"/>
    <property type="evidence" value="ECO:0007669"/>
    <property type="project" value="TreeGrafter"/>
</dbReference>
<evidence type="ECO:0000256" key="6">
    <source>
        <dbReference type="ARBA" id="ARBA00047639"/>
    </source>
</evidence>
<evidence type="ECO:0000313" key="9">
    <source>
        <dbReference type="EMBL" id="GMI05879.1"/>
    </source>
</evidence>
<sequence>MSTSKSSSYTLIHSSIRLTSFSLSLLSSSPTIFLTLSSTPPTTFPTVHSGFEPTGSDLIYGVLLLQWSLTKSSGWNQEESEKLCNKINALKLNSPSTPLSTINPATPPPLTPTIISHLNTSTLPTPPTLQSLSLLLPPLLTLTQSVNLKFLLTLLTLSLTTTPLGTTFDERRFSESTSKGCQYYSELGRLLLSSTPLLSTNNTTFTLPNQDIVDTYGPLYDATLLLSKTFENEINVFTFNRSVVNNMAFFVEEIKGKLNAKEMEATCSELQKYYEENASTEETTSETETANTEDPRKAKEFEGKTDAQITKILKKRAEKEEKAKAKKKAKDAKKGASTGIPPIISTVLQILISTPSPATSSFPSLSLLSSTETSLNTILTSAGSRRKPKVAKGMRDYLPSQMSIRQKAFTSIRSVFSTHGAVEIDTPIMELKSTLTGKYGEDTKLIYDLADQGGEVLALRYDLTVPFARFLALNSVGKIKRFHIGKVYRRDQPQMAKGRYREFYQCDFDVAGVYPRMIADAECISVCTEILSSLPIGSFMVKVNHRKLLDAILEVCGVGPEKFRTICSAVDKLDKETWETVKVEMVEKGVTEEVAEKIGTFVLQKSQTTAFDLHTKLVSSNAFGSHSGASTALEDLRIMFTYLASMNALKYVSFDLSLARGLDYYTGVIYEAVCVEEGVQVGSIGGGGRYDGLAGMFSGEDVPCVGVSVGIERVFTLMEKKLKDQEMKPNVQVLLASTSTHDTALCRKFTIAKKCWLSSLSAEVSTLKLKMAIQDALARNVPFVIVVGDDEWERGVVKVKVLKTKEEEEITFEEIGKFLKEKGAEVVGGGSSGGGSTTTTTTTTAVSVKSVSKSKSSGGGKGVFAWNEKDLIRK</sequence>
<dbReference type="GO" id="GO:0005524">
    <property type="term" value="F:ATP binding"/>
    <property type="evidence" value="ECO:0007669"/>
    <property type="project" value="UniProtKB-KW"/>
</dbReference>
<dbReference type="GO" id="GO:0004821">
    <property type="term" value="F:histidine-tRNA ligase activity"/>
    <property type="evidence" value="ECO:0007669"/>
    <property type="project" value="UniProtKB-EC"/>
</dbReference>
<reference evidence="10" key="1">
    <citation type="journal article" date="2023" name="Commun. Biol.">
        <title>Genome analysis of Parmales, the sister group of diatoms, reveals the evolutionary specialization of diatoms from phago-mixotrophs to photoautotrophs.</title>
        <authorList>
            <person name="Ban H."/>
            <person name="Sato S."/>
            <person name="Yoshikawa S."/>
            <person name="Yamada K."/>
            <person name="Nakamura Y."/>
            <person name="Ichinomiya M."/>
            <person name="Sato N."/>
            <person name="Blanc-Mathieu R."/>
            <person name="Endo H."/>
            <person name="Kuwata A."/>
            <person name="Ogata H."/>
        </authorList>
    </citation>
    <scope>NUCLEOTIDE SEQUENCE [LARGE SCALE GENOMIC DNA]</scope>
    <source>
        <strain evidence="10">NIES 3700</strain>
    </source>
</reference>
<dbReference type="OrthoDB" id="1906957at2759"/>
<evidence type="ECO:0000256" key="4">
    <source>
        <dbReference type="ARBA" id="ARBA00022840"/>
    </source>
</evidence>
<evidence type="ECO:0000256" key="5">
    <source>
        <dbReference type="ARBA" id="ARBA00022917"/>
    </source>
</evidence>
<feature type="compositionally biased region" description="Gly residues" evidence="7">
    <location>
        <begin position="827"/>
        <end position="836"/>
    </location>
</feature>
<comment type="catalytic activity">
    <reaction evidence="6">
        <text>tRNA(His) + L-histidine + ATP = L-histidyl-tRNA(His) + AMP + diphosphate + H(+)</text>
        <dbReference type="Rhea" id="RHEA:17313"/>
        <dbReference type="Rhea" id="RHEA-COMP:9665"/>
        <dbReference type="Rhea" id="RHEA-COMP:9689"/>
        <dbReference type="ChEBI" id="CHEBI:15378"/>
        <dbReference type="ChEBI" id="CHEBI:30616"/>
        <dbReference type="ChEBI" id="CHEBI:33019"/>
        <dbReference type="ChEBI" id="CHEBI:57595"/>
        <dbReference type="ChEBI" id="CHEBI:78442"/>
        <dbReference type="ChEBI" id="CHEBI:78527"/>
        <dbReference type="ChEBI" id="CHEBI:456215"/>
        <dbReference type="EC" id="6.1.1.21"/>
    </reaction>
</comment>
<dbReference type="Proteomes" id="UP001165122">
    <property type="component" value="Unassembled WGS sequence"/>
</dbReference>
<dbReference type="InterPro" id="IPR004154">
    <property type="entry name" value="Anticodon-bd"/>
</dbReference>
<organism evidence="9 10">
    <name type="scientific">Triparma laevis f. longispina</name>
    <dbReference type="NCBI Taxonomy" id="1714387"/>
    <lineage>
        <taxon>Eukaryota</taxon>
        <taxon>Sar</taxon>
        <taxon>Stramenopiles</taxon>
        <taxon>Ochrophyta</taxon>
        <taxon>Bolidophyceae</taxon>
        <taxon>Parmales</taxon>
        <taxon>Triparmaceae</taxon>
        <taxon>Triparma</taxon>
    </lineage>
</organism>
<dbReference type="EC" id="6.1.1.21" evidence="2"/>
<proteinExistence type="inferred from homology"/>
<dbReference type="CDD" id="cd00773">
    <property type="entry name" value="HisRS-like_core"/>
    <property type="match status" value="1"/>
</dbReference>
<gene>
    <name evidence="9" type="ORF">TrLO_g5604</name>
</gene>
<dbReference type="AlphaFoldDB" id="A0A9W7CJP2"/>
<feature type="region of interest" description="Disordered" evidence="7">
    <location>
        <begin position="316"/>
        <end position="336"/>
    </location>
</feature>
<dbReference type="GO" id="GO:0005739">
    <property type="term" value="C:mitochondrion"/>
    <property type="evidence" value="ECO:0007669"/>
    <property type="project" value="TreeGrafter"/>
</dbReference>
<dbReference type="Gene3D" id="3.40.50.800">
    <property type="entry name" value="Anticodon-binding domain"/>
    <property type="match status" value="1"/>
</dbReference>
<dbReference type="Pfam" id="PF03129">
    <property type="entry name" value="HGTP_anticodon"/>
    <property type="match status" value="1"/>
</dbReference>
<dbReference type="InterPro" id="IPR006195">
    <property type="entry name" value="aa-tRNA-synth_II"/>
</dbReference>
<dbReference type="InterPro" id="IPR036621">
    <property type="entry name" value="Anticodon-bd_dom_sf"/>
</dbReference>
<evidence type="ECO:0000259" key="8">
    <source>
        <dbReference type="PROSITE" id="PS50862"/>
    </source>
</evidence>
<dbReference type="GO" id="GO:0003723">
    <property type="term" value="F:RNA binding"/>
    <property type="evidence" value="ECO:0007669"/>
    <property type="project" value="TreeGrafter"/>
</dbReference>
<dbReference type="GO" id="GO:0005829">
    <property type="term" value="C:cytosol"/>
    <property type="evidence" value="ECO:0007669"/>
    <property type="project" value="TreeGrafter"/>
</dbReference>
<keyword evidence="5" id="KW-0648">Protein biosynthesis</keyword>
<feature type="region of interest" description="Disordered" evidence="7">
    <location>
        <begin position="276"/>
        <end position="303"/>
    </location>
</feature>
<dbReference type="SUPFAM" id="SSF55681">
    <property type="entry name" value="Class II aaRS and biotin synthetases"/>
    <property type="match status" value="1"/>
</dbReference>
<feature type="domain" description="Aminoacyl-transfer RNA synthetases class-II family profile" evidence="8">
    <location>
        <begin position="386"/>
        <end position="729"/>
    </location>
</feature>
<feature type="region of interest" description="Disordered" evidence="7">
    <location>
        <begin position="827"/>
        <end position="874"/>
    </location>
</feature>
<keyword evidence="10" id="KW-1185">Reference proteome</keyword>
<dbReference type="PROSITE" id="PS50862">
    <property type="entry name" value="AA_TRNA_LIGASE_II"/>
    <property type="match status" value="1"/>
</dbReference>
<dbReference type="InterPro" id="IPR045864">
    <property type="entry name" value="aa-tRNA-synth_II/BPL/LPL"/>
</dbReference>
<dbReference type="Pfam" id="PF13393">
    <property type="entry name" value="tRNA-synt_His"/>
    <property type="match status" value="1"/>
</dbReference>
<dbReference type="PANTHER" id="PTHR11476">
    <property type="entry name" value="HISTIDYL-TRNA SYNTHETASE"/>
    <property type="match status" value="1"/>
</dbReference>
<evidence type="ECO:0000256" key="3">
    <source>
        <dbReference type="ARBA" id="ARBA00022741"/>
    </source>
</evidence>
<dbReference type="InterPro" id="IPR015807">
    <property type="entry name" value="His-tRNA-ligase"/>
</dbReference>
<feature type="compositionally biased region" description="Low complexity" evidence="7">
    <location>
        <begin position="276"/>
        <end position="292"/>
    </location>
</feature>
<dbReference type="SUPFAM" id="SSF52954">
    <property type="entry name" value="Class II aaRS ABD-related"/>
    <property type="match status" value="1"/>
</dbReference>
<dbReference type="NCBIfam" id="TIGR00442">
    <property type="entry name" value="hisS"/>
    <property type="match status" value="1"/>
</dbReference>
<evidence type="ECO:0000256" key="7">
    <source>
        <dbReference type="SAM" id="MobiDB-lite"/>
    </source>
</evidence>
<comment type="caution">
    <text evidence="9">The sequence shown here is derived from an EMBL/GenBank/DDBJ whole genome shotgun (WGS) entry which is preliminary data.</text>
</comment>
<dbReference type="EMBL" id="BRXW01000093">
    <property type="protein sequence ID" value="GMI05879.1"/>
    <property type="molecule type" value="Genomic_DNA"/>
</dbReference>
<evidence type="ECO:0000313" key="10">
    <source>
        <dbReference type="Proteomes" id="UP001165122"/>
    </source>
</evidence>
<feature type="compositionally biased region" description="Low complexity" evidence="7">
    <location>
        <begin position="837"/>
        <end position="856"/>
    </location>
</feature>
<keyword evidence="4" id="KW-0067">ATP-binding</keyword>
<dbReference type="PANTHER" id="PTHR11476:SF7">
    <property type="entry name" value="HISTIDINE--TRNA LIGASE"/>
    <property type="match status" value="1"/>
</dbReference>
<name>A0A9W7CJP2_9STRA</name>
<evidence type="ECO:0000256" key="2">
    <source>
        <dbReference type="ARBA" id="ARBA00012815"/>
    </source>
</evidence>
<keyword evidence="3" id="KW-0547">Nucleotide-binding</keyword>
<feature type="compositionally biased region" description="Basic and acidic residues" evidence="7">
    <location>
        <begin position="293"/>
        <end position="303"/>
    </location>
</feature>